<keyword evidence="3 6" id="KW-0238">DNA-binding</keyword>
<dbReference type="PROSITE" id="PS50932">
    <property type="entry name" value="HTH_LACI_2"/>
    <property type="match status" value="1"/>
</dbReference>
<keyword evidence="7" id="KW-1185">Reference proteome</keyword>
<dbReference type="SMART" id="SM00354">
    <property type="entry name" value="HTH_LACI"/>
    <property type="match status" value="1"/>
</dbReference>
<dbReference type="SUPFAM" id="SSF47413">
    <property type="entry name" value="lambda repressor-like DNA-binding domains"/>
    <property type="match status" value="1"/>
</dbReference>
<evidence type="ECO:0000259" key="5">
    <source>
        <dbReference type="PROSITE" id="PS50932"/>
    </source>
</evidence>
<dbReference type="PANTHER" id="PTHR30146:SF148">
    <property type="entry name" value="HTH-TYPE TRANSCRIPTIONAL REPRESSOR PURR-RELATED"/>
    <property type="match status" value="1"/>
</dbReference>
<dbReference type="InterPro" id="IPR028082">
    <property type="entry name" value="Peripla_BP_I"/>
</dbReference>
<dbReference type="Pfam" id="PF13377">
    <property type="entry name" value="Peripla_BP_3"/>
    <property type="match status" value="1"/>
</dbReference>
<evidence type="ECO:0000256" key="2">
    <source>
        <dbReference type="ARBA" id="ARBA00023015"/>
    </source>
</evidence>
<dbReference type="PANTHER" id="PTHR30146">
    <property type="entry name" value="LACI-RELATED TRANSCRIPTIONAL REPRESSOR"/>
    <property type="match status" value="1"/>
</dbReference>
<keyword evidence="2" id="KW-0805">Transcription regulation</keyword>
<evidence type="ECO:0000313" key="7">
    <source>
        <dbReference type="Proteomes" id="UP001596113"/>
    </source>
</evidence>
<organism evidence="6 7">
    <name type="scientific">Cohnella soli</name>
    <dbReference type="NCBI Taxonomy" id="425005"/>
    <lineage>
        <taxon>Bacteria</taxon>
        <taxon>Bacillati</taxon>
        <taxon>Bacillota</taxon>
        <taxon>Bacilli</taxon>
        <taxon>Bacillales</taxon>
        <taxon>Paenibacillaceae</taxon>
        <taxon>Cohnella</taxon>
    </lineage>
</organism>
<dbReference type="GO" id="GO:0003677">
    <property type="term" value="F:DNA binding"/>
    <property type="evidence" value="ECO:0007669"/>
    <property type="project" value="UniProtKB-KW"/>
</dbReference>
<evidence type="ECO:0000256" key="4">
    <source>
        <dbReference type="ARBA" id="ARBA00023163"/>
    </source>
</evidence>
<dbReference type="RefSeq" id="WP_378139240.1">
    <property type="nucleotide sequence ID" value="NZ_JBHSMI010000067.1"/>
</dbReference>
<dbReference type="InterPro" id="IPR000843">
    <property type="entry name" value="HTH_LacI"/>
</dbReference>
<reference evidence="7" key="1">
    <citation type="journal article" date="2019" name="Int. J. Syst. Evol. Microbiol.">
        <title>The Global Catalogue of Microorganisms (GCM) 10K type strain sequencing project: providing services to taxonomists for standard genome sequencing and annotation.</title>
        <authorList>
            <consortium name="The Broad Institute Genomics Platform"/>
            <consortium name="The Broad Institute Genome Sequencing Center for Infectious Disease"/>
            <person name="Wu L."/>
            <person name="Ma J."/>
        </authorList>
    </citation>
    <scope>NUCLEOTIDE SEQUENCE [LARGE SCALE GENOMIC DNA]</scope>
    <source>
        <strain evidence="7">CGMCC 1.18575</strain>
    </source>
</reference>
<dbReference type="Gene3D" id="1.10.260.40">
    <property type="entry name" value="lambda repressor-like DNA-binding domains"/>
    <property type="match status" value="1"/>
</dbReference>
<proteinExistence type="predicted"/>
<sequence>MKQNKVTMQSIADKLNISKSLVSKALSNQAGVSEETKERVRLEAIRSGYRFNSSIMNVPSSETGIIAVLLPREDLYDIEYWGRIIRCIEEELSKKSFSMILAGIDTMLSTSDGMPACITDRKVDGALILGFMPIAYIIAVQSTGIPAVLVDSLHYQSKLDHVLAENYCGGYDATRFLLDKGHRKIGFAGDISYALSFKERYRGYLDAIKDFGEQFPGEKIEQYPLTADRAGSRLPLSESEALQCFRQKEIPTALFCANDPVAFLVLQLMEKCGLNCPDDISLIGFDNVDKCEWVSPALTSVDARKDIMGQRAVQQLLRRMEEGERRPEHLMITTEIVERNSVASRVSATKV</sequence>
<dbReference type="SUPFAM" id="SSF53822">
    <property type="entry name" value="Periplasmic binding protein-like I"/>
    <property type="match status" value="1"/>
</dbReference>
<evidence type="ECO:0000256" key="3">
    <source>
        <dbReference type="ARBA" id="ARBA00023125"/>
    </source>
</evidence>
<dbReference type="Gene3D" id="3.40.50.2300">
    <property type="match status" value="2"/>
</dbReference>
<evidence type="ECO:0000313" key="6">
    <source>
        <dbReference type="EMBL" id="MFC5406980.1"/>
    </source>
</evidence>
<dbReference type="InterPro" id="IPR046335">
    <property type="entry name" value="LacI/GalR-like_sensor"/>
</dbReference>
<gene>
    <name evidence="6" type="ORF">ACFPOF_30000</name>
</gene>
<accession>A0ABW0I399</accession>
<feature type="domain" description="HTH lacI-type" evidence="5">
    <location>
        <begin position="6"/>
        <end position="60"/>
    </location>
</feature>
<dbReference type="InterPro" id="IPR010982">
    <property type="entry name" value="Lambda_DNA-bd_dom_sf"/>
</dbReference>
<dbReference type="Proteomes" id="UP001596113">
    <property type="component" value="Unassembled WGS sequence"/>
</dbReference>
<dbReference type="CDD" id="cd01392">
    <property type="entry name" value="HTH_LacI"/>
    <property type="match status" value="1"/>
</dbReference>
<comment type="caution">
    <text evidence="6">The sequence shown here is derived from an EMBL/GenBank/DDBJ whole genome shotgun (WGS) entry which is preliminary data.</text>
</comment>
<dbReference type="EMBL" id="JBHSMI010000067">
    <property type="protein sequence ID" value="MFC5406980.1"/>
    <property type="molecule type" value="Genomic_DNA"/>
</dbReference>
<evidence type="ECO:0000256" key="1">
    <source>
        <dbReference type="ARBA" id="ARBA00022491"/>
    </source>
</evidence>
<name>A0ABW0I399_9BACL</name>
<keyword evidence="4" id="KW-0804">Transcription</keyword>
<protein>
    <submittedName>
        <fullName evidence="6">LacI family DNA-binding transcriptional regulator</fullName>
    </submittedName>
</protein>
<keyword evidence="1" id="KW-0678">Repressor</keyword>